<organism evidence="1 2">
    <name type="scientific">Coprinopsis cinerea (strain Okayama-7 / 130 / ATCC MYA-4618 / FGSC 9003)</name>
    <name type="common">Inky cap fungus</name>
    <name type="synonym">Hormographiella aspergillata</name>
    <dbReference type="NCBI Taxonomy" id="240176"/>
    <lineage>
        <taxon>Eukaryota</taxon>
        <taxon>Fungi</taxon>
        <taxon>Dikarya</taxon>
        <taxon>Basidiomycota</taxon>
        <taxon>Agaricomycotina</taxon>
        <taxon>Agaricomycetes</taxon>
        <taxon>Agaricomycetidae</taxon>
        <taxon>Agaricales</taxon>
        <taxon>Agaricineae</taxon>
        <taxon>Psathyrellaceae</taxon>
        <taxon>Coprinopsis</taxon>
    </lineage>
</organism>
<name>A8P6J6_COPC7</name>
<evidence type="ECO:0000313" key="2">
    <source>
        <dbReference type="Proteomes" id="UP000001861"/>
    </source>
</evidence>
<dbReference type="eggNOG" id="ENOG502SNHD">
    <property type="taxonomic scope" value="Eukaryota"/>
</dbReference>
<keyword evidence="2" id="KW-1185">Reference proteome</keyword>
<proteinExistence type="predicted"/>
<dbReference type="OMA" id="QHPDIMG"/>
<dbReference type="STRING" id="240176.A8P6J6"/>
<dbReference type="EMBL" id="AACS02000005">
    <property type="protein sequence ID" value="EAU82598.1"/>
    <property type="molecule type" value="Genomic_DNA"/>
</dbReference>
<accession>A8P6J6</accession>
<dbReference type="VEuPathDB" id="FungiDB:CC1G_07880"/>
<evidence type="ECO:0000313" key="1">
    <source>
        <dbReference type="EMBL" id="EAU82598.1"/>
    </source>
</evidence>
<dbReference type="OrthoDB" id="3168860at2759"/>
<protein>
    <submittedName>
        <fullName evidence="1">Uncharacterized protein</fullName>
    </submittedName>
</protein>
<reference evidence="1 2" key="1">
    <citation type="journal article" date="2010" name="Proc. Natl. Acad. Sci. U.S.A.">
        <title>Insights into evolution of multicellular fungi from the assembled chromosomes of the mushroom Coprinopsis cinerea (Coprinus cinereus).</title>
        <authorList>
            <person name="Stajich J.E."/>
            <person name="Wilke S.K."/>
            <person name="Ahren D."/>
            <person name="Au C.H."/>
            <person name="Birren B.W."/>
            <person name="Borodovsky M."/>
            <person name="Burns C."/>
            <person name="Canback B."/>
            <person name="Casselton L.A."/>
            <person name="Cheng C.K."/>
            <person name="Deng J."/>
            <person name="Dietrich F.S."/>
            <person name="Fargo D.C."/>
            <person name="Farman M.L."/>
            <person name="Gathman A.C."/>
            <person name="Goldberg J."/>
            <person name="Guigo R."/>
            <person name="Hoegger P.J."/>
            <person name="Hooker J.B."/>
            <person name="Huggins A."/>
            <person name="James T.Y."/>
            <person name="Kamada T."/>
            <person name="Kilaru S."/>
            <person name="Kodira C."/>
            <person name="Kues U."/>
            <person name="Kupfer D."/>
            <person name="Kwan H.S."/>
            <person name="Lomsadze A."/>
            <person name="Li W."/>
            <person name="Lilly W.W."/>
            <person name="Ma L.J."/>
            <person name="Mackey A.J."/>
            <person name="Manning G."/>
            <person name="Martin F."/>
            <person name="Muraguchi H."/>
            <person name="Natvig D.O."/>
            <person name="Palmerini H."/>
            <person name="Ramesh M.A."/>
            <person name="Rehmeyer C.J."/>
            <person name="Roe B.A."/>
            <person name="Shenoy N."/>
            <person name="Stanke M."/>
            <person name="Ter-Hovhannisyan V."/>
            <person name="Tunlid A."/>
            <person name="Velagapudi R."/>
            <person name="Vision T.J."/>
            <person name="Zeng Q."/>
            <person name="Zolan M.E."/>
            <person name="Pukkila P.J."/>
        </authorList>
    </citation>
    <scope>NUCLEOTIDE SEQUENCE [LARGE SCALE GENOMIC DNA]</scope>
    <source>
        <strain evidence="2">Okayama-7 / 130 / ATCC MYA-4618 / FGSC 9003</strain>
    </source>
</reference>
<gene>
    <name evidence="1" type="ORF">CC1G_07880</name>
</gene>
<comment type="caution">
    <text evidence="1">The sequence shown here is derived from an EMBL/GenBank/DDBJ whole genome shotgun (WGS) entry which is preliminary data.</text>
</comment>
<dbReference type="InParanoid" id="A8P6J6"/>
<dbReference type="AlphaFoldDB" id="A8P6J6"/>
<dbReference type="GeneID" id="6015780"/>
<sequence length="170" mass="19357">MPATTYTLWQYGDEPMRHAYRDDNGLEAFTIAIVSQDPNKIVRITREAPWTEQHETIMGPANSFLYLGADDHPGYVVYGNGTIHISMNFFLRPGKKENSTAQNGKDYKWKIVNSHRMECVDGRTTLAIWEITSPTHEAFARLELHPSSLTFITEILTSLTLNRIAQAQGW</sequence>
<dbReference type="RefSeq" id="XP_001839165.1">
    <property type="nucleotide sequence ID" value="XM_001839113.1"/>
</dbReference>
<dbReference type="KEGG" id="cci:CC1G_07880"/>
<dbReference type="Proteomes" id="UP000001861">
    <property type="component" value="Unassembled WGS sequence"/>
</dbReference>